<feature type="domain" description="Integrase catalytic" evidence="4">
    <location>
        <begin position="1"/>
        <end position="144"/>
    </location>
</feature>
<sequence length="364" mass="41701">MPPSEGNTCILVIVDRFSKSCRLLPLRGLPTALETAELLFNHVFRYYGLPEDIVSDRGPQFISKVWNAFFRLLGVTVSLSSGYHPQSNGQTERKIQEVGRFLRTFCHGHQDSWNQFLGWAEYAQNSLRQPSTGLTPFQCVLGFQPPLFPWSGEPSDVPAVDYWFRESERVWDAAHHHLQRAVRRQKTTADLRRAETPTYESGQKVWLSTRDIRLRQPCKKLSPKFVGPFTILEQVNPVTYKLQLPSQYRIHPTFHVSLLKPHHDPVSLPTEPGQTEEPPLPLILDEGTVYKVKEILQSRRRGGQLEYLVDWEGYGPEERSWVPRTDVLDPALMSEFHAAHPDQPAPRGRGRPPQRRVFRPSGAG</sequence>
<dbReference type="PROSITE" id="PS50994">
    <property type="entry name" value="INTEGRASE"/>
    <property type="match status" value="1"/>
</dbReference>
<dbReference type="Gene3D" id="2.40.50.40">
    <property type="match status" value="1"/>
</dbReference>
<dbReference type="Pfam" id="PF00665">
    <property type="entry name" value="rve"/>
    <property type="match status" value="1"/>
</dbReference>
<keyword evidence="6" id="KW-1185">Reference proteome</keyword>
<dbReference type="Gene3D" id="3.30.420.10">
    <property type="entry name" value="Ribonuclease H-like superfamily/Ribonuclease H"/>
    <property type="match status" value="1"/>
</dbReference>
<dbReference type="Proteomes" id="UP000472270">
    <property type="component" value="Unassembled WGS sequence"/>
</dbReference>
<feature type="region of interest" description="Disordered" evidence="2">
    <location>
        <begin position="337"/>
        <end position="364"/>
    </location>
</feature>
<dbReference type="InterPro" id="IPR023780">
    <property type="entry name" value="Chromo_domain"/>
</dbReference>
<name>A0A673NNX7_9TELE</name>
<dbReference type="GO" id="GO:0005634">
    <property type="term" value="C:nucleus"/>
    <property type="evidence" value="ECO:0007669"/>
    <property type="project" value="UniProtKB-SubCell"/>
</dbReference>
<dbReference type="PANTHER" id="PTHR37984:SF15">
    <property type="entry name" value="INTEGRASE CATALYTIC DOMAIN-CONTAINING PROTEIN"/>
    <property type="match status" value="1"/>
</dbReference>
<dbReference type="Ensembl" id="ENSSRHT00000107138.1">
    <property type="protein sequence ID" value="ENSSRHP00000104332.1"/>
    <property type="gene ID" value="ENSSRHG00000050988.1"/>
</dbReference>
<evidence type="ECO:0000313" key="6">
    <source>
        <dbReference type="Proteomes" id="UP000472270"/>
    </source>
</evidence>
<proteinExistence type="predicted"/>
<dbReference type="SUPFAM" id="SSF54160">
    <property type="entry name" value="Chromo domain-like"/>
    <property type="match status" value="1"/>
</dbReference>
<evidence type="ECO:0000313" key="5">
    <source>
        <dbReference type="Ensembl" id="ENSSRHP00000104332.1"/>
    </source>
</evidence>
<dbReference type="PANTHER" id="PTHR37984">
    <property type="entry name" value="PROTEIN CBG26694"/>
    <property type="match status" value="1"/>
</dbReference>
<dbReference type="AlphaFoldDB" id="A0A673NNX7"/>
<dbReference type="InterPro" id="IPR016197">
    <property type="entry name" value="Chromo-like_dom_sf"/>
</dbReference>
<dbReference type="InterPro" id="IPR001584">
    <property type="entry name" value="Integrase_cat-core"/>
</dbReference>
<dbReference type="PROSITE" id="PS50013">
    <property type="entry name" value="CHROMO_2"/>
    <property type="match status" value="1"/>
</dbReference>
<comment type="subcellular location">
    <subcellularLocation>
        <location evidence="1">Nucleus</location>
    </subcellularLocation>
</comment>
<dbReference type="InterPro" id="IPR036397">
    <property type="entry name" value="RNaseH_sf"/>
</dbReference>
<dbReference type="Pfam" id="PF00385">
    <property type="entry name" value="Chromo"/>
    <property type="match status" value="1"/>
</dbReference>
<dbReference type="InterPro" id="IPR012337">
    <property type="entry name" value="RNaseH-like_sf"/>
</dbReference>
<dbReference type="SMART" id="SM00298">
    <property type="entry name" value="CHROMO"/>
    <property type="match status" value="1"/>
</dbReference>
<dbReference type="InterPro" id="IPR056924">
    <property type="entry name" value="SH3_Tf2-1"/>
</dbReference>
<feature type="compositionally biased region" description="Basic residues" evidence="2">
    <location>
        <begin position="348"/>
        <end position="358"/>
    </location>
</feature>
<evidence type="ECO:0008006" key="7">
    <source>
        <dbReference type="Google" id="ProtNLM"/>
    </source>
</evidence>
<evidence type="ECO:0000259" key="4">
    <source>
        <dbReference type="PROSITE" id="PS50994"/>
    </source>
</evidence>
<dbReference type="Pfam" id="PF24626">
    <property type="entry name" value="SH3_Tf2-1"/>
    <property type="match status" value="1"/>
</dbReference>
<dbReference type="InterPro" id="IPR050951">
    <property type="entry name" value="Retrovirus_Pol_polyprotein"/>
</dbReference>
<evidence type="ECO:0000256" key="1">
    <source>
        <dbReference type="ARBA" id="ARBA00004123"/>
    </source>
</evidence>
<protein>
    <recommendedName>
        <fullName evidence="7">Integrase catalytic domain-containing protein</fullName>
    </recommendedName>
</protein>
<dbReference type="SUPFAM" id="SSF53098">
    <property type="entry name" value="Ribonuclease H-like"/>
    <property type="match status" value="1"/>
</dbReference>
<dbReference type="GO" id="GO:0015074">
    <property type="term" value="P:DNA integration"/>
    <property type="evidence" value="ECO:0007669"/>
    <property type="project" value="InterPro"/>
</dbReference>
<reference evidence="5" key="2">
    <citation type="submission" date="2025-09" db="UniProtKB">
        <authorList>
            <consortium name="Ensembl"/>
        </authorList>
    </citation>
    <scope>IDENTIFICATION</scope>
</reference>
<evidence type="ECO:0000256" key="2">
    <source>
        <dbReference type="SAM" id="MobiDB-lite"/>
    </source>
</evidence>
<dbReference type="InterPro" id="IPR000953">
    <property type="entry name" value="Chromo/chromo_shadow_dom"/>
</dbReference>
<accession>A0A673NNX7</accession>
<reference evidence="5" key="1">
    <citation type="submission" date="2025-08" db="UniProtKB">
        <authorList>
            <consortium name="Ensembl"/>
        </authorList>
    </citation>
    <scope>IDENTIFICATION</scope>
</reference>
<feature type="domain" description="Chromo" evidence="3">
    <location>
        <begin position="290"/>
        <end position="348"/>
    </location>
</feature>
<dbReference type="GO" id="GO:0003676">
    <property type="term" value="F:nucleic acid binding"/>
    <property type="evidence" value="ECO:0007669"/>
    <property type="project" value="InterPro"/>
</dbReference>
<evidence type="ECO:0000259" key="3">
    <source>
        <dbReference type="PROSITE" id="PS50013"/>
    </source>
</evidence>
<organism evidence="5 6">
    <name type="scientific">Sinocyclocheilus rhinocerous</name>
    <dbReference type="NCBI Taxonomy" id="307959"/>
    <lineage>
        <taxon>Eukaryota</taxon>
        <taxon>Metazoa</taxon>
        <taxon>Chordata</taxon>
        <taxon>Craniata</taxon>
        <taxon>Vertebrata</taxon>
        <taxon>Euteleostomi</taxon>
        <taxon>Actinopterygii</taxon>
        <taxon>Neopterygii</taxon>
        <taxon>Teleostei</taxon>
        <taxon>Ostariophysi</taxon>
        <taxon>Cypriniformes</taxon>
        <taxon>Cyprinidae</taxon>
        <taxon>Cyprininae</taxon>
        <taxon>Sinocyclocheilus</taxon>
    </lineage>
</organism>